<sequence length="218" mass="23445">MSDQLAAVADYWDTAADSFDEEPDHGLGEERTRAAWARALAGWLPPGPAEVLDAGCGTGSLSLLLAEAGHRVTGVDLAPRMVDRARRKLAAAGLPGRFLHGDAGAPPTGEDTFDVVLSRHLLWTLPDPEAALRQWVSRLRPGGRLVLVEGRWRQASQRDTPYVAGADRLPWNGGIRAEELAAAVRPLVADLRIDPLAGDPDLWGGPVDDERYALVARV</sequence>
<dbReference type="GO" id="GO:0008757">
    <property type="term" value="F:S-adenosylmethionine-dependent methyltransferase activity"/>
    <property type="evidence" value="ECO:0007669"/>
    <property type="project" value="InterPro"/>
</dbReference>
<feature type="domain" description="Methyltransferase type 11" evidence="4">
    <location>
        <begin position="52"/>
        <end position="147"/>
    </location>
</feature>
<dbReference type="EMBL" id="CP159872">
    <property type="protein sequence ID" value="XCM77907.1"/>
    <property type="molecule type" value="Genomic_DNA"/>
</dbReference>
<dbReference type="AlphaFoldDB" id="A0AAU8JQ33"/>
<reference evidence="5" key="1">
    <citation type="submission" date="2024-06" db="EMBL/GenBank/DDBJ databases">
        <title>The genome sequences of Kitasatospora sp. strain HUAS MG31.</title>
        <authorList>
            <person name="Mo P."/>
        </authorList>
    </citation>
    <scope>NUCLEOTIDE SEQUENCE</scope>
    <source>
        <strain evidence="5">HUAS MG31</strain>
    </source>
</reference>
<dbReference type="Gene3D" id="3.40.50.150">
    <property type="entry name" value="Vaccinia Virus protein VP39"/>
    <property type="match status" value="1"/>
</dbReference>
<proteinExistence type="predicted"/>
<dbReference type="GO" id="GO:0032259">
    <property type="term" value="P:methylation"/>
    <property type="evidence" value="ECO:0007669"/>
    <property type="project" value="UniProtKB-KW"/>
</dbReference>
<gene>
    <name evidence="5" type="ORF">ABWK59_02655</name>
</gene>
<dbReference type="KEGG" id="kcm:ABWK59_02655"/>
<dbReference type="InterPro" id="IPR013216">
    <property type="entry name" value="Methyltransf_11"/>
</dbReference>
<dbReference type="InterPro" id="IPR029063">
    <property type="entry name" value="SAM-dependent_MTases_sf"/>
</dbReference>
<keyword evidence="1 5" id="KW-0489">Methyltransferase</keyword>
<dbReference type="RefSeq" id="WP_354637636.1">
    <property type="nucleotide sequence ID" value="NZ_CP159872.1"/>
</dbReference>
<keyword evidence="3" id="KW-0949">S-adenosyl-L-methionine</keyword>
<organism evidence="5">
    <name type="scientific">Kitasatospora camelliae</name>
    <dbReference type="NCBI Taxonomy" id="3156397"/>
    <lineage>
        <taxon>Bacteria</taxon>
        <taxon>Bacillati</taxon>
        <taxon>Actinomycetota</taxon>
        <taxon>Actinomycetes</taxon>
        <taxon>Kitasatosporales</taxon>
        <taxon>Streptomycetaceae</taxon>
        <taxon>Kitasatospora</taxon>
    </lineage>
</organism>
<evidence type="ECO:0000256" key="2">
    <source>
        <dbReference type="ARBA" id="ARBA00022679"/>
    </source>
</evidence>
<evidence type="ECO:0000256" key="3">
    <source>
        <dbReference type="ARBA" id="ARBA00022691"/>
    </source>
</evidence>
<dbReference type="EC" id="2.1.1.-" evidence="5"/>
<dbReference type="SUPFAM" id="SSF53335">
    <property type="entry name" value="S-adenosyl-L-methionine-dependent methyltransferases"/>
    <property type="match status" value="1"/>
</dbReference>
<keyword evidence="2 5" id="KW-0808">Transferase</keyword>
<evidence type="ECO:0000259" key="4">
    <source>
        <dbReference type="Pfam" id="PF08241"/>
    </source>
</evidence>
<accession>A0AAU8JQ33</accession>
<dbReference type="Pfam" id="PF08241">
    <property type="entry name" value="Methyltransf_11"/>
    <property type="match status" value="1"/>
</dbReference>
<name>A0AAU8JQ33_9ACTN</name>
<evidence type="ECO:0000256" key="1">
    <source>
        <dbReference type="ARBA" id="ARBA00022603"/>
    </source>
</evidence>
<dbReference type="PANTHER" id="PTHR43464:SF19">
    <property type="entry name" value="UBIQUINONE BIOSYNTHESIS O-METHYLTRANSFERASE, MITOCHONDRIAL"/>
    <property type="match status" value="1"/>
</dbReference>
<evidence type="ECO:0000313" key="5">
    <source>
        <dbReference type="EMBL" id="XCM77907.1"/>
    </source>
</evidence>
<protein>
    <submittedName>
        <fullName evidence="5">Class I SAM-dependent methyltransferase</fullName>
        <ecNumber evidence="5">2.1.1.-</ecNumber>
    </submittedName>
</protein>
<dbReference type="PANTHER" id="PTHR43464">
    <property type="entry name" value="METHYLTRANSFERASE"/>
    <property type="match status" value="1"/>
</dbReference>
<dbReference type="CDD" id="cd02440">
    <property type="entry name" value="AdoMet_MTases"/>
    <property type="match status" value="1"/>
</dbReference>